<keyword evidence="1" id="KW-0812">Transmembrane</keyword>
<proteinExistence type="predicted"/>
<evidence type="ECO:0000256" key="1">
    <source>
        <dbReference type="SAM" id="Phobius"/>
    </source>
</evidence>
<gene>
    <name evidence="2" type="ORF">FE782_21900</name>
</gene>
<sequence length="127" mass="14262">MKKGDLWILFSMLLMVTSVYILKWLHQSPEEALQKPTIARIELDGKLYRDVELSGVSEMIEIRTSKGYDLLKVDNGGIEVAESDCPEKICMSYGKIDRVGEVIICLPNRMFIKIVDGGQPEIDALSA</sequence>
<keyword evidence="3" id="KW-1185">Reference proteome</keyword>
<dbReference type="CDD" id="cd09911">
    <property type="entry name" value="Lin0431_like"/>
    <property type="match status" value="1"/>
</dbReference>
<accession>A0A5R9GF19</accession>
<feature type="transmembrane region" description="Helical" evidence="1">
    <location>
        <begin position="6"/>
        <end position="25"/>
    </location>
</feature>
<dbReference type="RefSeq" id="WP_138196479.1">
    <property type="nucleotide sequence ID" value="NZ_VCIW01000017.1"/>
</dbReference>
<dbReference type="Gene3D" id="2.60.320.10">
    <property type="entry name" value="N-utilization substance G protein NusG, insert domain"/>
    <property type="match status" value="1"/>
</dbReference>
<dbReference type="Pfam" id="PF07009">
    <property type="entry name" value="NusG_II"/>
    <property type="match status" value="1"/>
</dbReference>
<protein>
    <submittedName>
        <fullName evidence="2">NusG domain II-containing protein</fullName>
    </submittedName>
</protein>
<evidence type="ECO:0000313" key="2">
    <source>
        <dbReference type="EMBL" id="TLS49995.1"/>
    </source>
</evidence>
<dbReference type="OrthoDB" id="47603at2"/>
<name>A0A5R9GF19_9BACL</name>
<dbReference type="Proteomes" id="UP000309676">
    <property type="component" value="Unassembled WGS sequence"/>
</dbReference>
<comment type="caution">
    <text evidence="2">The sequence shown here is derived from an EMBL/GenBank/DDBJ whole genome shotgun (WGS) entry which is preliminary data.</text>
</comment>
<dbReference type="AlphaFoldDB" id="A0A5R9GF19"/>
<keyword evidence="1" id="KW-1133">Transmembrane helix</keyword>
<organism evidence="2 3">
    <name type="scientific">Paenibacillus antri</name>
    <dbReference type="NCBI Taxonomy" id="2582848"/>
    <lineage>
        <taxon>Bacteria</taxon>
        <taxon>Bacillati</taxon>
        <taxon>Bacillota</taxon>
        <taxon>Bacilli</taxon>
        <taxon>Bacillales</taxon>
        <taxon>Paenibacillaceae</taxon>
        <taxon>Paenibacillus</taxon>
    </lineage>
</organism>
<keyword evidence="1" id="KW-0472">Membrane</keyword>
<evidence type="ECO:0000313" key="3">
    <source>
        <dbReference type="Proteomes" id="UP000309676"/>
    </source>
</evidence>
<dbReference type="InterPro" id="IPR038690">
    <property type="entry name" value="NusG_2_sf"/>
</dbReference>
<dbReference type="EMBL" id="VCIW01000017">
    <property type="protein sequence ID" value="TLS49995.1"/>
    <property type="molecule type" value="Genomic_DNA"/>
</dbReference>
<reference evidence="2 3" key="1">
    <citation type="submission" date="2019-05" db="EMBL/GenBank/DDBJ databases">
        <authorList>
            <person name="Narsing Rao M.P."/>
            <person name="Li W.J."/>
        </authorList>
    </citation>
    <scope>NUCLEOTIDE SEQUENCE [LARGE SCALE GENOMIC DNA]</scope>
    <source>
        <strain evidence="2 3">SYSU_K30003</strain>
    </source>
</reference>